<dbReference type="PANTHER" id="PTHR12924:SF0">
    <property type="entry name" value="TRANSLOCON-ASSOCIATED PROTEIN SUBUNIT ALPHA"/>
    <property type="match status" value="1"/>
</dbReference>
<comment type="function">
    <text evidence="7">Is probably involved in a pathway contributing to genomic integrity.</text>
</comment>
<name>A0ABR3JGF6_9AGAR</name>
<proteinExistence type="inferred from homology"/>
<dbReference type="PANTHER" id="PTHR12924">
    <property type="entry name" value="TRANSLOCON-ASSOCIATED PROTEIN, ALPHA SUBUNIT"/>
    <property type="match status" value="1"/>
</dbReference>
<keyword evidence="5 10" id="KW-1133">Transmembrane helix</keyword>
<evidence type="ECO:0000313" key="12">
    <source>
        <dbReference type="EMBL" id="KAL0954651.1"/>
    </source>
</evidence>
<evidence type="ECO:0008006" key="14">
    <source>
        <dbReference type="Google" id="ProtNLM"/>
    </source>
</evidence>
<evidence type="ECO:0000256" key="3">
    <source>
        <dbReference type="ARBA" id="ARBA00022729"/>
    </source>
</evidence>
<sequence>MRLSQLFAVGLSFVSLALAATVSPIGNDTEVAEPEVSVVATFPEENHFGHVVNGEKNRLSLAIENKSKKNVTLLTVAGSLSHPESGALLKNLTTQTYGIRLQGGAKLSIPYSFYSEFKPGDLRLNVWLVHAADETKYTVTAYDSIVTIVEPEASIFDFKLLITYLIVAGFFGGLVYFAYLTFVPQPKKTRAKKQSISAPTGTVTATGAGGYQEEWIPEHHLRKPKSARKESGVVSGTSGDELTGGDASGTESRRRKGKGRK</sequence>
<evidence type="ECO:0000256" key="7">
    <source>
        <dbReference type="ARBA" id="ARBA00037565"/>
    </source>
</evidence>
<keyword evidence="6 10" id="KW-0472">Membrane</keyword>
<evidence type="ECO:0000256" key="4">
    <source>
        <dbReference type="ARBA" id="ARBA00022824"/>
    </source>
</evidence>
<evidence type="ECO:0000256" key="6">
    <source>
        <dbReference type="ARBA" id="ARBA00023136"/>
    </source>
</evidence>
<evidence type="ECO:0000256" key="5">
    <source>
        <dbReference type="ARBA" id="ARBA00022989"/>
    </source>
</evidence>
<feature type="region of interest" description="Disordered" evidence="9">
    <location>
        <begin position="191"/>
        <end position="261"/>
    </location>
</feature>
<organism evidence="12 13">
    <name type="scientific">Hohenbuehelia grisea</name>
    <dbReference type="NCBI Taxonomy" id="104357"/>
    <lineage>
        <taxon>Eukaryota</taxon>
        <taxon>Fungi</taxon>
        <taxon>Dikarya</taxon>
        <taxon>Basidiomycota</taxon>
        <taxon>Agaricomycotina</taxon>
        <taxon>Agaricomycetes</taxon>
        <taxon>Agaricomycetidae</taxon>
        <taxon>Agaricales</taxon>
        <taxon>Pleurotineae</taxon>
        <taxon>Pleurotaceae</taxon>
        <taxon>Hohenbuehelia</taxon>
    </lineage>
</organism>
<dbReference type="InterPro" id="IPR005595">
    <property type="entry name" value="TRAP_alpha"/>
</dbReference>
<protein>
    <recommendedName>
        <fullName evidence="14">Translocon-associated protein subunit alpha</fullName>
    </recommendedName>
</protein>
<feature type="signal peptide" evidence="11">
    <location>
        <begin position="1"/>
        <end position="19"/>
    </location>
</feature>
<comment type="similarity">
    <text evidence="8">Belongs to the IRC22 family.</text>
</comment>
<feature type="transmembrane region" description="Helical" evidence="10">
    <location>
        <begin position="161"/>
        <end position="183"/>
    </location>
</feature>
<reference evidence="13" key="1">
    <citation type="submission" date="2024-06" db="EMBL/GenBank/DDBJ databases">
        <title>Multi-omics analyses provide insights into the biosynthesis of the anticancer antibiotic pleurotin in Hohenbuehelia grisea.</title>
        <authorList>
            <person name="Weaver J.A."/>
            <person name="Alberti F."/>
        </authorList>
    </citation>
    <scope>NUCLEOTIDE SEQUENCE [LARGE SCALE GENOMIC DNA]</scope>
    <source>
        <strain evidence="13">T-177</strain>
    </source>
</reference>
<feature type="chain" id="PRO_5045752683" description="Translocon-associated protein subunit alpha" evidence="11">
    <location>
        <begin position="20"/>
        <end position="261"/>
    </location>
</feature>
<evidence type="ECO:0000256" key="1">
    <source>
        <dbReference type="ARBA" id="ARBA00004115"/>
    </source>
</evidence>
<evidence type="ECO:0000256" key="9">
    <source>
        <dbReference type="SAM" id="MobiDB-lite"/>
    </source>
</evidence>
<keyword evidence="13" id="KW-1185">Reference proteome</keyword>
<comment type="subcellular location">
    <subcellularLocation>
        <location evidence="1">Endoplasmic reticulum membrane</location>
        <topology evidence="1">Single-pass type I membrane protein</topology>
    </subcellularLocation>
</comment>
<evidence type="ECO:0000256" key="10">
    <source>
        <dbReference type="SAM" id="Phobius"/>
    </source>
</evidence>
<dbReference type="EMBL" id="JASNQZ010000007">
    <property type="protein sequence ID" value="KAL0954651.1"/>
    <property type="molecule type" value="Genomic_DNA"/>
</dbReference>
<accession>A0ABR3JGF6</accession>
<evidence type="ECO:0000313" key="13">
    <source>
        <dbReference type="Proteomes" id="UP001556367"/>
    </source>
</evidence>
<keyword evidence="4" id="KW-0256">Endoplasmic reticulum</keyword>
<evidence type="ECO:0000256" key="8">
    <source>
        <dbReference type="ARBA" id="ARBA00038311"/>
    </source>
</evidence>
<dbReference type="Pfam" id="PF03896">
    <property type="entry name" value="TRAP_alpha"/>
    <property type="match status" value="1"/>
</dbReference>
<evidence type="ECO:0000256" key="11">
    <source>
        <dbReference type="SAM" id="SignalP"/>
    </source>
</evidence>
<evidence type="ECO:0000256" key="2">
    <source>
        <dbReference type="ARBA" id="ARBA00022692"/>
    </source>
</evidence>
<gene>
    <name evidence="12" type="ORF">HGRIS_003603</name>
</gene>
<keyword evidence="3 11" id="KW-0732">Signal</keyword>
<keyword evidence="2 10" id="KW-0812">Transmembrane</keyword>
<dbReference type="Proteomes" id="UP001556367">
    <property type="component" value="Unassembled WGS sequence"/>
</dbReference>
<comment type="caution">
    <text evidence="12">The sequence shown here is derived from an EMBL/GenBank/DDBJ whole genome shotgun (WGS) entry which is preliminary data.</text>
</comment>